<dbReference type="GO" id="GO:0003824">
    <property type="term" value="F:catalytic activity"/>
    <property type="evidence" value="ECO:0007669"/>
    <property type="project" value="InterPro"/>
</dbReference>
<reference evidence="2" key="2">
    <citation type="journal article" date="2024" name="Plant">
        <title>Genomic evolution and insights into agronomic trait innovations of Sesamum species.</title>
        <authorList>
            <person name="Miao H."/>
            <person name="Wang L."/>
            <person name="Qu L."/>
            <person name="Liu H."/>
            <person name="Sun Y."/>
            <person name="Le M."/>
            <person name="Wang Q."/>
            <person name="Wei S."/>
            <person name="Zheng Y."/>
            <person name="Lin W."/>
            <person name="Duan Y."/>
            <person name="Cao H."/>
            <person name="Xiong S."/>
            <person name="Wang X."/>
            <person name="Wei L."/>
            <person name="Li C."/>
            <person name="Ma Q."/>
            <person name="Ju M."/>
            <person name="Zhao R."/>
            <person name="Li G."/>
            <person name="Mu C."/>
            <person name="Tian Q."/>
            <person name="Mei H."/>
            <person name="Zhang T."/>
            <person name="Gao T."/>
            <person name="Zhang H."/>
        </authorList>
    </citation>
    <scope>NUCLEOTIDE SEQUENCE</scope>
    <source>
        <strain evidence="2">KEN1</strain>
    </source>
</reference>
<evidence type="ECO:0000313" key="2">
    <source>
        <dbReference type="EMBL" id="KAL0445013.1"/>
    </source>
</evidence>
<reference evidence="2" key="1">
    <citation type="submission" date="2020-06" db="EMBL/GenBank/DDBJ databases">
        <authorList>
            <person name="Li T."/>
            <person name="Hu X."/>
            <person name="Zhang T."/>
            <person name="Song X."/>
            <person name="Zhang H."/>
            <person name="Dai N."/>
            <person name="Sheng W."/>
            <person name="Hou X."/>
            <person name="Wei L."/>
        </authorList>
    </citation>
    <scope>NUCLEOTIDE SEQUENCE</scope>
    <source>
        <strain evidence="2">KEN1</strain>
        <tissue evidence="2">Leaf</tissue>
    </source>
</reference>
<organism evidence="2">
    <name type="scientific">Sesamum latifolium</name>
    <dbReference type="NCBI Taxonomy" id="2727402"/>
    <lineage>
        <taxon>Eukaryota</taxon>
        <taxon>Viridiplantae</taxon>
        <taxon>Streptophyta</taxon>
        <taxon>Embryophyta</taxon>
        <taxon>Tracheophyta</taxon>
        <taxon>Spermatophyta</taxon>
        <taxon>Magnoliopsida</taxon>
        <taxon>eudicotyledons</taxon>
        <taxon>Gunneridae</taxon>
        <taxon>Pentapetalae</taxon>
        <taxon>asterids</taxon>
        <taxon>lamiids</taxon>
        <taxon>Lamiales</taxon>
        <taxon>Pedaliaceae</taxon>
        <taxon>Sesamum</taxon>
    </lineage>
</organism>
<comment type="caution">
    <text evidence="2">The sequence shown here is derived from an EMBL/GenBank/DDBJ whole genome shotgun (WGS) entry which is preliminary data.</text>
</comment>
<dbReference type="SUPFAM" id="SSF56219">
    <property type="entry name" value="DNase I-like"/>
    <property type="match status" value="1"/>
</dbReference>
<dbReference type="EMBL" id="JACGWN010000007">
    <property type="protein sequence ID" value="KAL0445013.1"/>
    <property type="molecule type" value="Genomic_DNA"/>
</dbReference>
<protein>
    <recommendedName>
        <fullName evidence="1">Endonuclease/exonuclease/phosphatase domain-containing protein</fullName>
    </recommendedName>
</protein>
<dbReference type="PANTHER" id="PTHR33710:SF79">
    <property type="entry name" value="OS06G0205337 PROTEIN"/>
    <property type="match status" value="1"/>
</dbReference>
<proteinExistence type="predicted"/>
<feature type="domain" description="Endonuclease/exonuclease/phosphatase" evidence="1">
    <location>
        <begin position="17"/>
        <end position="190"/>
    </location>
</feature>
<sequence>MCLMIRAGSWKSGLNGSDHQRAVADLIAEFNLTFLGLLEMRVRQIHAPNVQVAISNRFTWLHTRCLIYVIYGSCDIVERRALWDTIIQLSSSCASHPWLVLGDFNVVLDRSEVSGAAVFQEDASGEFHQCLMQVGLTTLPLKGASLSWHNIRDGEASIWKRLDRVVANDVWFERWPSQYYLSTTPRTSDHSPVILCSADQRLHSRGMFRFDNWMTLTPHFSN</sequence>
<dbReference type="InterPro" id="IPR005135">
    <property type="entry name" value="Endo/exonuclease/phosphatase"/>
</dbReference>
<evidence type="ECO:0000259" key="1">
    <source>
        <dbReference type="Pfam" id="PF03372"/>
    </source>
</evidence>
<name>A0AAW2WUC2_9LAMI</name>
<gene>
    <name evidence="2" type="ORF">Slati_2224000</name>
</gene>
<dbReference type="Gene3D" id="3.60.10.10">
    <property type="entry name" value="Endonuclease/exonuclease/phosphatase"/>
    <property type="match status" value="1"/>
</dbReference>
<dbReference type="Pfam" id="PF03372">
    <property type="entry name" value="Exo_endo_phos"/>
    <property type="match status" value="1"/>
</dbReference>
<accession>A0AAW2WUC2</accession>
<dbReference type="AlphaFoldDB" id="A0AAW2WUC2"/>
<dbReference type="InterPro" id="IPR036691">
    <property type="entry name" value="Endo/exonu/phosph_ase_sf"/>
</dbReference>
<dbReference type="PANTHER" id="PTHR33710">
    <property type="entry name" value="BNAC02G09200D PROTEIN"/>
    <property type="match status" value="1"/>
</dbReference>